<feature type="domain" description="C2H2-type" evidence="9">
    <location>
        <begin position="94"/>
        <end position="121"/>
    </location>
</feature>
<dbReference type="STRING" id="333673.A0A3M0IVM0"/>
<comment type="caution">
    <text evidence="10">The sequence shown here is derived from an EMBL/GenBank/DDBJ whole genome shotgun (WGS) entry which is preliminary data.</text>
</comment>
<protein>
    <recommendedName>
        <fullName evidence="9">C2H2-type domain-containing protein</fullName>
    </recommendedName>
</protein>
<evidence type="ECO:0000313" key="10">
    <source>
        <dbReference type="EMBL" id="RMB90833.1"/>
    </source>
</evidence>
<dbReference type="OrthoDB" id="9622403at2759"/>
<dbReference type="PANTHER" id="PTHR23226:SF416">
    <property type="entry name" value="FI01424P"/>
    <property type="match status" value="1"/>
</dbReference>
<evidence type="ECO:0000256" key="7">
    <source>
        <dbReference type="PROSITE-ProRule" id="PRU00042"/>
    </source>
</evidence>
<keyword evidence="6" id="KW-0539">Nucleus</keyword>
<dbReference type="SUPFAM" id="SSF57667">
    <property type="entry name" value="beta-beta-alpha zinc fingers"/>
    <property type="match status" value="2"/>
</dbReference>
<dbReference type="GO" id="GO:0005634">
    <property type="term" value="C:nucleus"/>
    <property type="evidence" value="ECO:0007669"/>
    <property type="project" value="UniProtKB-SubCell"/>
</dbReference>
<dbReference type="FunFam" id="3.30.160.60:FF:000506">
    <property type="entry name" value="Zinc finger protein 23"/>
    <property type="match status" value="1"/>
</dbReference>
<gene>
    <name evidence="10" type="ORF">DUI87_32757</name>
</gene>
<feature type="domain" description="C2H2-type" evidence="9">
    <location>
        <begin position="122"/>
        <end position="149"/>
    </location>
</feature>
<accession>A0A3M0IVM0</accession>
<comment type="subcellular location">
    <subcellularLocation>
        <location evidence="1">Nucleus</location>
    </subcellularLocation>
</comment>
<evidence type="ECO:0000259" key="9">
    <source>
        <dbReference type="PROSITE" id="PS50157"/>
    </source>
</evidence>
<dbReference type="Proteomes" id="UP000269221">
    <property type="component" value="Unassembled WGS sequence"/>
</dbReference>
<dbReference type="InterPro" id="IPR036236">
    <property type="entry name" value="Znf_C2H2_sf"/>
</dbReference>
<evidence type="ECO:0000313" key="11">
    <source>
        <dbReference type="Proteomes" id="UP000269221"/>
    </source>
</evidence>
<sequence>MLQDSQAEKELRIENREDKSPWESLVEEAILSDSTVQESNGEEKIKRSCGKGFKHIPGCFEKERSTLYREGGRNFIQGSELVVHEQLHNREKPHKCLECGKSFSWNSLLITHERIHREERPFRRPDCRRGFNRNSHLIRHRRIHTGERPYKCGECGMSFSRNSHLICHQRIHTRGRPYECEQCGRASAGSPT</sequence>
<keyword evidence="11" id="KW-1185">Reference proteome</keyword>
<feature type="domain" description="C2H2-type" evidence="9">
    <location>
        <begin position="150"/>
        <end position="177"/>
    </location>
</feature>
<keyword evidence="5" id="KW-0862">Zinc</keyword>
<evidence type="ECO:0000256" key="5">
    <source>
        <dbReference type="ARBA" id="ARBA00022833"/>
    </source>
</evidence>
<evidence type="ECO:0000256" key="6">
    <source>
        <dbReference type="ARBA" id="ARBA00023242"/>
    </source>
</evidence>
<keyword evidence="3" id="KW-0677">Repeat</keyword>
<evidence type="ECO:0000256" key="2">
    <source>
        <dbReference type="ARBA" id="ARBA00022723"/>
    </source>
</evidence>
<dbReference type="FunFam" id="3.30.160.60:FF:000295">
    <property type="entry name" value="zinc finger protein 19"/>
    <property type="match status" value="1"/>
</dbReference>
<evidence type="ECO:0000256" key="4">
    <source>
        <dbReference type="ARBA" id="ARBA00022771"/>
    </source>
</evidence>
<dbReference type="FunFam" id="3.30.160.60:FF:002343">
    <property type="entry name" value="Zinc finger protein 33A"/>
    <property type="match status" value="1"/>
</dbReference>
<dbReference type="InterPro" id="IPR013087">
    <property type="entry name" value="Znf_C2H2_type"/>
</dbReference>
<dbReference type="Gene3D" id="3.30.160.60">
    <property type="entry name" value="Classic Zinc Finger"/>
    <property type="match status" value="3"/>
</dbReference>
<dbReference type="GO" id="GO:0008270">
    <property type="term" value="F:zinc ion binding"/>
    <property type="evidence" value="ECO:0007669"/>
    <property type="project" value="UniProtKB-KW"/>
</dbReference>
<keyword evidence="4 7" id="KW-0863">Zinc-finger</keyword>
<feature type="region of interest" description="Disordered" evidence="8">
    <location>
        <begin position="1"/>
        <end position="20"/>
    </location>
</feature>
<proteinExistence type="predicted"/>
<dbReference type="SMART" id="SM00355">
    <property type="entry name" value="ZnF_C2H2"/>
    <property type="match status" value="3"/>
</dbReference>
<dbReference type="Pfam" id="PF00096">
    <property type="entry name" value="zf-C2H2"/>
    <property type="match status" value="3"/>
</dbReference>
<name>A0A3M0IVM0_HIRRU</name>
<evidence type="ECO:0000256" key="1">
    <source>
        <dbReference type="ARBA" id="ARBA00004123"/>
    </source>
</evidence>
<evidence type="ECO:0000256" key="3">
    <source>
        <dbReference type="ARBA" id="ARBA00022737"/>
    </source>
</evidence>
<dbReference type="GO" id="GO:0000981">
    <property type="term" value="F:DNA-binding transcription factor activity, RNA polymerase II-specific"/>
    <property type="evidence" value="ECO:0007669"/>
    <property type="project" value="TreeGrafter"/>
</dbReference>
<keyword evidence="2" id="KW-0479">Metal-binding</keyword>
<dbReference type="GO" id="GO:0000978">
    <property type="term" value="F:RNA polymerase II cis-regulatory region sequence-specific DNA binding"/>
    <property type="evidence" value="ECO:0007669"/>
    <property type="project" value="TreeGrafter"/>
</dbReference>
<dbReference type="AlphaFoldDB" id="A0A3M0IVM0"/>
<dbReference type="PROSITE" id="PS50157">
    <property type="entry name" value="ZINC_FINGER_C2H2_2"/>
    <property type="match status" value="3"/>
</dbReference>
<dbReference type="PROSITE" id="PS00028">
    <property type="entry name" value="ZINC_FINGER_C2H2_1"/>
    <property type="match status" value="2"/>
</dbReference>
<dbReference type="PANTHER" id="PTHR23226">
    <property type="entry name" value="ZINC FINGER AND SCAN DOMAIN-CONTAINING"/>
    <property type="match status" value="1"/>
</dbReference>
<evidence type="ECO:0000256" key="8">
    <source>
        <dbReference type="SAM" id="MobiDB-lite"/>
    </source>
</evidence>
<reference evidence="10 11" key="1">
    <citation type="submission" date="2018-07" db="EMBL/GenBank/DDBJ databases">
        <title>A high quality draft genome assembly of the barn swallow (H. rustica rustica).</title>
        <authorList>
            <person name="Formenti G."/>
            <person name="Chiara M."/>
            <person name="Poveda L."/>
            <person name="Francoijs K.-J."/>
            <person name="Bonisoli-Alquati A."/>
            <person name="Canova L."/>
            <person name="Gianfranceschi L."/>
            <person name="Horner D.S."/>
            <person name="Saino N."/>
        </authorList>
    </citation>
    <scope>NUCLEOTIDE SEQUENCE [LARGE SCALE GENOMIC DNA]</scope>
    <source>
        <strain evidence="10">Chelidonia</strain>
        <tissue evidence="10">Blood</tissue>
    </source>
</reference>
<dbReference type="EMBL" id="QRBI01000243">
    <property type="protein sequence ID" value="RMB90833.1"/>
    <property type="molecule type" value="Genomic_DNA"/>
</dbReference>
<organism evidence="10 11">
    <name type="scientific">Hirundo rustica rustica</name>
    <dbReference type="NCBI Taxonomy" id="333673"/>
    <lineage>
        <taxon>Eukaryota</taxon>
        <taxon>Metazoa</taxon>
        <taxon>Chordata</taxon>
        <taxon>Craniata</taxon>
        <taxon>Vertebrata</taxon>
        <taxon>Euteleostomi</taxon>
        <taxon>Archelosauria</taxon>
        <taxon>Archosauria</taxon>
        <taxon>Dinosauria</taxon>
        <taxon>Saurischia</taxon>
        <taxon>Theropoda</taxon>
        <taxon>Coelurosauria</taxon>
        <taxon>Aves</taxon>
        <taxon>Neognathae</taxon>
        <taxon>Neoaves</taxon>
        <taxon>Telluraves</taxon>
        <taxon>Australaves</taxon>
        <taxon>Passeriformes</taxon>
        <taxon>Sylvioidea</taxon>
        <taxon>Hirundinidae</taxon>
        <taxon>Hirundo</taxon>
    </lineage>
</organism>